<organism evidence="2 3">
    <name type="scientific">Marinobacter excellens LAMA 842</name>
    <dbReference type="NCBI Taxonomy" id="1306954"/>
    <lineage>
        <taxon>Bacteria</taxon>
        <taxon>Pseudomonadati</taxon>
        <taxon>Pseudomonadota</taxon>
        <taxon>Gammaproteobacteria</taxon>
        <taxon>Pseudomonadales</taxon>
        <taxon>Marinobacteraceae</taxon>
        <taxon>Marinobacter</taxon>
    </lineage>
</organism>
<dbReference type="Proteomes" id="UP000070282">
    <property type="component" value="Unassembled WGS sequence"/>
</dbReference>
<dbReference type="EMBL" id="LOCO01000003">
    <property type="protein sequence ID" value="KXO11323.1"/>
    <property type="molecule type" value="Genomic_DNA"/>
</dbReference>
<accession>A0A137SFX3</accession>
<evidence type="ECO:0000313" key="2">
    <source>
        <dbReference type="EMBL" id="KXO11323.1"/>
    </source>
</evidence>
<dbReference type="EMBL" id="LOCO01000005">
    <property type="protein sequence ID" value="KXO10659.1"/>
    <property type="molecule type" value="Genomic_DNA"/>
</dbReference>
<dbReference type="AlphaFoldDB" id="A0A137SFX3"/>
<protein>
    <submittedName>
        <fullName evidence="2">Alcohol dehydrogenase, class IV</fullName>
    </submittedName>
</protein>
<keyword evidence="3" id="KW-1185">Reference proteome</keyword>
<gene>
    <name evidence="1" type="ORF">J122_1273</name>
    <name evidence="2" type="ORF">J122_766</name>
</gene>
<comment type="caution">
    <text evidence="2">The sequence shown here is derived from an EMBL/GenBank/DDBJ whole genome shotgun (WGS) entry which is preliminary data.</text>
</comment>
<evidence type="ECO:0000313" key="3">
    <source>
        <dbReference type="Proteomes" id="UP000070282"/>
    </source>
</evidence>
<reference evidence="3" key="2">
    <citation type="submission" date="2015-12" db="EMBL/GenBank/DDBJ databases">
        <authorList>
            <person name="Lima A."/>
            <person name="Farahani Zayas N."/>
            <person name="Castro Da Silva M.A."/>
            <person name="Cabral A."/>
            <person name="Pessatti M.L."/>
        </authorList>
    </citation>
    <scope>NUCLEOTIDE SEQUENCE [LARGE SCALE GENOMIC DNA]</scope>
    <source>
        <strain evidence="3">LAMA 842</strain>
    </source>
</reference>
<proteinExistence type="predicted"/>
<name>A0A137SFX3_9GAMM</name>
<evidence type="ECO:0000313" key="1">
    <source>
        <dbReference type="EMBL" id="KXO10659.1"/>
    </source>
</evidence>
<reference evidence="2" key="1">
    <citation type="submission" date="2015-12" db="EMBL/GenBank/DDBJ databases">
        <authorList>
            <person name="Shamseldin A."/>
            <person name="Moawad H."/>
            <person name="Abd El-Rahim W.M."/>
            <person name="Sadowsky M.J."/>
        </authorList>
    </citation>
    <scope>NUCLEOTIDE SEQUENCE [LARGE SCALE GENOMIC DNA]</scope>
    <source>
        <strain evidence="2">LAMA 842</strain>
    </source>
</reference>
<dbReference type="InterPro" id="IPR019882">
    <property type="entry name" value="CHP03643"/>
</dbReference>
<sequence>MSSTLTPEDVSRVIEMAWEDRTPFEAIEACFGLPEKEVIRLMRRELKAGSFRLWRKRVSGRNTKHARLRPEGVLRAYCPTQYKHR</sequence>
<dbReference type="Pfam" id="PF10985">
    <property type="entry name" value="DUF2805"/>
    <property type="match status" value="1"/>
</dbReference>
<dbReference type="NCBIfam" id="TIGR03643">
    <property type="entry name" value="TIGR03643 family protein"/>
    <property type="match status" value="1"/>
</dbReference>
<dbReference type="PATRIC" id="fig|1306954.6.peg.2319"/>
<dbReference type="RefSeq" id="WP_061331197.1">
    <property type="nucleotide sequence ID" value="NZ_LOCO01000003.1"/>
</dbReference>